<accession>D5GGW5</accession>
<sequence length="35" mass="4276">MSVKDHSKIEELIKDFLKQLYHKLIVHIRCIKIKQ</sequence>
<dbReference type="RefSeq" id="XP_002839567.1">
    <property type="nucleotide sequence ID" value="XM_002839521.1"/>
</dbReference>
<name>D5GGW5_TUBMM</name>
<dbReference type="KEGG" id="tml:GSTUM_00002069001"/>
<dbReference type="AlphaFoldDB" id="D5GGW5"/>
<dbReference type="GeneID" id="9181729"/>
<evidence type="ECO:0000313" key="1">
    <source>
        <dbReference type="EMBL" id="CAZ83758.1"/>
    </source>
</evidence>
<gene>
    <name evidence="1" type="ORF">GSTUM_00002069001</name>
</gene>
<dbReference type="Proteomes" id="UP000006911">
    <property type="component" value="Unassembled WGS sequence"/>
</dbReference>
<organism evidence="1 2">
    <name type="scientific">Tuber melanosporum (strain Mel28)</name>
    <name type="common">Perigord black truffle</name>
    <dbReference type="NCBI Taxonomy" id="656061"/>
    <lineage>
        <taxon>Eukaryota</taxon>
        <taxon>Fungi</taxon>
        <taxon>Dikarya</taxon>
        <taxon>Ascomycota</taxon>
        <taxon>Pezizomycotina</taxon>
        <taxon>Pezizomycetes</taxon>
        <taxon>Pezizales</taxon>
        <taxon>Tuberaceae</taxon>
        <taxon>Tuber</taxon>
    </lineage>
</organism>
<dbReference type="EMBL" id="FN430284">
    <property type="protein sequence ID" value="CAZ83758.1"/>
    <property type="molecule type" value="Genomic_DNA"/>
</dbReference>
<evidence type="ECO:0000313" key="2">
    <source>
        <dbReference type="Proteomes" id="UP000006911"/>
    </source>
</evidence>
<dbReference type="InParanoid" id="D5GGW5"/>
<keyword evidence="2" id="KW-1185">Reference proteome</keyword>
<proteinExistence type="predicted"/>
<dbReference type="HOGENOM" id="CLU_3368797_0_0_1"/>
<reference evidence="1 2" key="1">
    <citation type="journal article" date="2010" name="Nature">
        <title>Perigord black truffle genome uncovers evolutionary origins and mechanisms of symbiosis.</title>
        <authorList>
            <person name="Martin F."/>
            <person name="Kohler A."/>
            <person name="Murat C."/>
            <person name="Balestrini R."/>
            <person name="Coutinho P.M."/>
            <person name="Jaillon O."/>
            <person name="Montanini B."/>
            <person name="Morin E."/>
            <person name="Noel B."/>
            <person name="Percudani R."/>
            <person name="Porcel B."/>
            <person name="Rubini A."/>
            <person name="Amicucci A."/>
            <person name="Amselem J."/>
            <person name="Anthouard V."/>
            <person name="Arcioni S."/>
            <person name="Artiguenave F."/>
            <person name="Aury J.M."/>
            <person name="Ballario P."/>
            <person name="Bolchi A."/>
            <person name="Brenna A."/>
            <person name="Brun A."/>
            <person name="Buee M."/>
            <person name="Cantarel B."/>
            <person name="Chevalier G."/>
            <person name="Couloux A."/>
            <person name="Da Silva C."/>
            <person name="Denoeud F."/>
            <person name="Duplessis S."/>
            <person name="Ghignone S."/>
            <person name="Hilselberger B."/>
            <person name="Iotti M."/>
            <person name="Marcais B."/>
            <person name="Mello A."/>
            <person name="Miranda M."/>
            <person name="Pacioni G."/>
            <person name="Quesneville H."/>
            <person name="Riccioni C."/>
            <person name="Ruotolo R."/>
            <person name="Splivallo R."/>
            <person name="Stocchi V."/>
            <person name="Tisserant E."/>
            <person name="Viscomi A.R."/>
            <person name="Zambonelli A."/>
            <person name="Zampieri E."/>
            <person name="Henrissat B."/>
            <person name="Lebrun M.H."/>
            <person name="Paolocci F."/>
            <person name="Bonfante P."/>
            <person name="Ottonello S."/>
            <person name="Wincker P."/>
        </authorList>
    </citation>
    <scope>NUCLEOTIDE SEQUENCE [LARGE SCALE GENOMIC DNA]</scope>
    <source>
        <strain evidence="1 2">Mel28</strain>
    </source>
</reference>
<protein>
    <submittedName>
        <fullName evidence="1">(Perigord truffle) hypothetical protein</fullName>
    </submittedName>
</protein>